<comment type="catalytic activity">
    <reaction evidence="3 4">
        <text>N-[(R)-4-phosphopantothenoyl]-L-cysteine + H(+) = (R)-4'-phosphopantetheine + CO2</text>
        <dbReference type="Rhea" id="RHEA:16793"/>
        <dbReference type="ChEBI" id="CHEBI:15378"/>
        <dbReference type="ChEBI" id="CHEBI:16526"/>
        <dbReference type="ChEBI" id="CHEBI:59458"/>
        <dbReference type="ChEBI" id="CHEBI:61723"/>
        <dbReference type="EC" id="4.1.1.36"/>
    </reaction>
</comment>
<dbReference type="GO" id="GO:0004632">
    <property type="term" value="F:phosphopantothenate--cysteine ligase activity"/>
    <property type="evidence" value="ECO:0007669"/>
    <property type="project" value="UniProtKB-UniRule"/>
</dbReference>
<organism evidence="7 8">
    <name type="scientific">Arcticibacterium luteifluviistationis</name>
    <dbReference type="NCBI Taxonomy" id="1784714"/>
    <lineage>
        <taxon>Bacteria</taxon>
        <taxon>Pseudomonadati</taxon>
        <taxon>Bacteroidota</taxon>
        <taxon>Cytophagia</taxon>
        <taxon>Cytophagales</taxon>
        <taxon>Leadbetterellaceae</taxon>
        <taxon>Arcticibacterium</taxon>
    </lineage>
</organism>
<comment type="similarity">
    <text evidence="3 4">In the N-terminal section; belongs to the HFCD (homo-oligomeric flavin containing Cys decarboxylase) superfamily.</text>
</comment>
<comment type="similarity">
    <text evidence="3 4">In the C-terminal section; belongs to the PPC synthetase family.</text>
</comment>
<dbReference type="NCBIfam" id="TIGR00521">
    <property type="entry name" value="coaBC_dfp"/>
    <property type="match status" value="1"/>
</dbReference>
<feature type="binding site" evidence="3">
    <location>
        <position position="339"/>
    </location>
    <ligand>
        <name>CTP</name>
        <dbReference type="ChEBI" id="CHEBI:37563"/>
    </ligand>
</feature>
<dbReference type="Pfam" id="PF04127">
    <property type="entry name" value="DFP"/>
    <property type="match status" value="1"/>
</dbReference>
<feature type="binding site" evidence="3">
    <location>
        <position position="343"/>
    </location>
    <ligand>
        <name>CTP</name>
        <dbReference type="ChEBI" id="CHEBI:37563"/>
    </ligand>
</feature>
<dbReference type="EC" id="4.1.1.36" evidence="3"/>
<dbReference type="KEGG" id="als:DJ013_02380"/>
<dbReference type="OrthoDB" id="9802554at2"/>
<comment type="catalytic activity">
    <reaction evidence="3 4">
        <text>(R)-4'-phosphopantothenate + L-cysteine + CTP = N-[(R)-4-phosphopantothenoyl]-L-cysteine + CMP + diphosphate + H(+)</text>
        <dbReference type="Rhea" id="RHEA:19397"/>
        <dbReference type="ChEBI" id="CHEBI:10986"/>
        <dbReference type="ChEBI" id="CHEBI:15378"/>
        <dbReference type="ChEBI" id="CHEBI:33019"/>
        <dbReference type="ChEBI" id="CHEBI:35235"/>
        <dbReference type="ChEBI" id="CHEBI:37563"/>
        <dbReference type="ChEBI" id="CHEBI:59458"/>
        <dbReference type="ChEBI" id="CHEBI:60377"/>
        <dbReference type="EC" id="6.3.2.5"/>
    </reaction>
</comment>
<comment type="pathway">
    <text evidence="3 4">Cofactor biosynthesis; coenzyme A biosynthesis; CoA from (R)-pantothenate: step 3/5.</text>
</comment>
<feature type="binding site" evidence="3">
    <location>
        <position position="325"/>
    </location>
    <ligand>
        <name>CTP</name>
        <dbReference type="ChEBI" id="CHEBI:37563"/>
    </ligand>
</feature>
<dbReference type="SUPFAM" id="SSF102645">
    <property type="entry name" value="CoaB-like"/>
    <property type="match status" value="1"/>
</dbReference>
<feature type="domain" description="Flavoprotein" evidence="5">
    <location>
        <begin position="7"/>
        <end position="178"/>
    </location>
</feature>
<dbReference type="InterPro" id="IPR005252">
    <property type="entry name" value="CoaBC"/>
</dbReference>
<evidence type="ECO:0000259" key="6">
    <source>
        <dbReference type="Pfam" id="PF04127"/>
    </source>
</evidence>
<dbReference type="GO" id="GO:0015941">
    <property type="term" value="P:pantothenate catabolic process"/>
    <property type="evidence" value="ECO:0007669"/>
    <property type="project" value="InterPro"/>
</dbReference>
<feature type="domain" description="DNA/pantothenate metabolism flavoprotein C-terminal" evidence="6">
    <location>
        <begin position="187"/>
        <end position="397"/>
    </location>
</feature>
<proteinExistence type="inferred from homology"/>
<feature type="binding site" evidence="3">
    <location>
        <position position="280"/>
    </location>
    <ligand>
        <name>CTP</name>
        <dbReference type="ChEBI" id="CHEBI:37563"/>
    </ligand>
</feature>
<keyword evidence="3" id="KW-0479">Metal-binding</keyword>
<dbReference type="Gene3D" id="3.40.50.1950">
    <property type="entry name" value="Flavin prenyltransferase-like"/>
    <property type="match status" value="1"/>
</dbReference>
<keyword evidence="8" id="KW-1185">Reference proteome</keyword>
<name>A0A2Z4G7M8_9BACT</name>
<feature type="binding site" evidence="3">
    <location>
        <position position="290"/>
    </location>
    <ligand>
        <name>CTP</name>
        <dbReference type="ChEBI" id="CHEBI:37563"/>
    </ligand>
</feature>
<dbReference type="PANTHER" id="PTHR14359:SF6">
    <property type="entry name" value="PHOSPHOPANTOTHENOYLCYSTEINE DECARBOXYLASE"/>
    <property type="match status" value="1"/>
</dbReference>
<dbReference type="GO" id="GO:0010181">
    <property type="term" value="F:FMN binding"/>
    <property type="evidence" value="ECO:0007669"/>
    <property type="project" value="UniProtKB-UniRule"/>
</dbReference>
<dbReference type="InterPro" id="IPR003382">
    <property type="entry name" value="Flavoprotein"/>
</dbReference>
<dbReference type="GO" id="GO:0046872">
    <property type="term" value="F:metal ion binding"/>
    <property type="evidence" value="ECO:0007669"/>
    <property type="project" value="UniProtKB-KW"/>
</dbReference>
<comment type="cofactor">
    <cofactor evidence="3">
        <name>FMN</name>
        <dbReference type="ChEBI" id="CHEBI:58210"/>
    </cofactor>
    <text evidence="3">Binds 1 FMN per subunit.</text>
</comment>
<comment type="function">
    <text evidence="3">Catalyzes two sequential steps in the biosynthesis of coenzyme A. In the first step cysteine is conjugated to 4'-phosphopantothenate to form 4-phosphopantothenoylcysteine. In the second step the latter compound is decarboxylated to form 4'-phosphopantotheine.</text>
</comment>
<comment type="pathway">
    <text evidence="3 4">Cofactor biosynthesis; coenzyme A biosynthesis; CoA from (R)-pantothenate: step 2/5.</text>
</comment>
<dbReference type="Pfam" id="PF02441">
    <property type="entry name" value="Flavoprotein"/>
    <property type="match status" value="1"/>
</dbReference>
<dbReference type="PANTHER" id="PTHR14359">
    <property type="entry name" value="HOMO-OLIGOMERIC FLAVIN CONTAINING CYS DECARBOXYLASE FAMILY"/>
    <property type="match status" value="1"/>
</dbReference>
<dbReference type="EMBL" id="CP029480">
    <property type="protein sequence ID" value="AWV97083.1"/>
    <property type="molecule type" value="Genomic_DNA"/>
</dbReference>
<dbReference type="GO" id="GO:0004633">
    <property type="term" value="F:phosphopantothenoylcysteine decarboxylase activity"/>
    <property type="evidence" value="ECO:0007669"/>
    <property type="project" value="UniProtKB-UniRule"/>
</dbReference>
<evidence type="ECO:0000256" key="1">
    <source>
        <dbReference type="ARBA" id="ARBA00022793"/>
    </source>
</evidence>
<dbReference type="GO" id="GO:0071513">
    <property type="term" value="C:phosphopantothenoylcysteine decarboxylase complex"/>
    <property type="evidence" value="ECO:0007669"/>
    <property type="project" value="TreeGrafter"/>
</dbReference>
<dbReference type="AlphaFoldDB" id="A0A2Z4G7M8"/>
<reference evidence="7 8" key="1">
    <citation type="submission" date="2018-05" db="EMBL/GenBank/DDBJ databases">
        <title>Complete genome sequence of Arcticibacterium luteifluviistationis SM1504T, a cytophagaceae bacterium isolated from Arctic surface seawater.</title>
        <authorList>
            <person name="Li Y."/>
            <person name="Qin Q.-L."/>
        </authorList>
    </citation>
    <scope>NUCLEOTIDE SEQUENCE [LARGE SCALE GENOMIC DNA]</scope>
    <source>
        <strain evidence="7 8">SM1504</strain>
    </source>
</reference>
<dbReference type="InterPro" id="IPR036551">
    <property type="entry name" value="Flavin_trans-like"/>
</dbReference>
<dbReference type="HAMAP" id="MF_02225">
    <property type="entry name" value="CoaBC"/>
    <property type="match status" value="1"/>
</dbReference>
<dbReference type="InterPro" id="IPR035929">
    <property type="entry name" value="CoaB-like_sf"/>
</dbReference>
<evidence type="ECO:0000313" key="7">
    <source>
        <dbReference type="EMBL" id="AWV97083.1"/>
    </source>
</evidence>
<dbReference type="GO" id="GO:0015937">
    <property type="term" value="P:coenzyme A biosynthetic process"/>
    <property type="evidence" value="ECO:0007669"/>
    <property type="project" value="UniProtKB-UniRule"/>
</dbReference>
<protein>
    <recommendedName>
        <fullName evidence="3">Coenzyme A biosynthesis bifunctional protein CoaBC</fullName>
    </recommendedName>
    <alternativeName>
        <fullName evidence="3">DNA/pantothenate metabolism flavoprotein</fullName>
    </alternativeName>
    <alternativeName>
        <fullName evidence="3">Phosphopantothenoylcysteine synthetase/decarboxylase</fullName>
        <shortName evidence="3">PPCS-PPCDC</shortName>
    </alternativeName>
    <domain>
        <recommendedName>
            <fullName evidence="3">Phosphopantothenoylcysteine decarboxylase</fullName>
            <shortName evidence="3">PPC decarboxylase</shortName>
            <shortName evidence="3">PPC-DC</shortName>
            <ecNumber evidence="3">4.1.1.36</ecNumber>
        </recommendedName>
        <alternativeName>
            <fullName evidence="3">CoaC</fullName>
        </alternativeName>
    </domain>
    <domain>
        <recommendedName>
            <fullName evidence="3">Phosphopantothenate--cysteine ligase</fullName>
            <ecNumber evidence="3">6.3.2.5</ecNumber>
        </recommendedName>
        <alternativeName>
            <fullName evidence="3">CoaB</fullName>
        </alternativeName>
        <alternativeName>
            <fullName evidence="3">Phosphopantothenoylcysteine synthetase</fullName>
            <shortName evidence="3">PPC synthetase</shortName>
            <shortName evidence="3">PPC-S</shortName>
        </alternativeName>
    </domain>
</protein>
<gene>
    <name evidence="3 7" type="primary">coaBC</name>
    <name evidence="7" type="ORF">DJ013_02380</name>
</gene>
<dbReference type="SUPFAM" id="SSF52507">
    <property type="entry name" value="Homo-oligomeric flavin-containing Cys decarboxylases, HFCD"/>
    <property type="match status" value="1"/>
</dbReference>
<comment type="function">
    <text evidence="4">Catalyzes two steps in the biosynthesis of coenzyme A. In the first step cysteine is conjugated to 4'-phosphopantothenate to form 4-phosphopantothenoylcysteine, in the latter compound is decarboxylated to form 4'-phosphopantotheine.</text>
</comment>
<dbReference type="Gene3D" id="3.40.50.10300">
    <property type="entry name" value="CoaB-like"/>
    <property type="match status" value="1"/>
</dbReference>
<dbReference type="UniPathway" id="UPA00241">
    <property type="reaction ID" value="UER00353"/>
</dbReference>
<keyword evidence="3 4" id="KW-0285">Flavoprotein</keyword>
<dbReference type="RefSeq" id="WP_111370185.1">
    <property type="nucleotide sequence ID" value="NZ_CP029480.1"/>
</dbReference>
<feature type="region of interest" description="Phosphopantothenate--cysteine ligase" evidence="3">
    <location>
        <begin position="192"/>
        <end position="404"/>
    </location>
</feature>
<evidence type="ECO:0000256" key="3">
    <source>
        <dbReference type="HAMAP-Rule" id="MF_02225"/>
    </source>
</evidence>
<dbReference type="InterPro" id="IPR007085">
    <property type="entry name" value="DNA/pantothenate-metab_flavo_C"/>
</dbReference>
<feature type="region of interest" description="Phosphopantothenoylcysteine decarboxylase" evidence="3">
    <location>
        <begin position="1"/>
        <end position="191"/>
    </location>
</feature>
<evidence type="ECO:0000313" key="8">
    <source>
        <dbReference type="Proteomes" id="UP000249873"/>
    </source>
</evidence>
<comment type="cofactor">
    <cofactor evidence="3">
        <name>Mg(2+)</name>
        <dbReference type="ChEBI" id="CHEBI:18420"/>
    </cofactor>
</comment>
<dbReference type="Proteomes" id="UP000249873">
    <property type="component" value="Chromosome"/>
</dbReference>
<keyword evidence="3 4" id="KW-0436">Ligase</keyword>
<dbReference type="EC" id="6.3.2.5" evidence="3"/>
<keyword evidence="3" id="KW-0511">Multifunctional enzyme</keyword>
<keyword evidence="1 3" id="KW-0210">Decarboxylase</keyword>
<keyword evidence="3 4" id="KW-0288">FMN</keyword>
<evidence type="ECO:0000256" key="2">
    <source>
        <dbReference type="ARBA" id="ARBA00023239"/>
    </source>
</evidence>
<sequence>MELLKGKKIVLGVSGSISAYKAAFLVRLLVKAEAEVKVVMTAAAKDFISPLTLSTLSKNPVLSDFTKGDQGEWNNHVDLGIWADLVLIAPASANTIAKCAHGICDNLLVATYLSAKCPVVFAPAMDLDMYKHGSTLKNLEILKSNGNKIIEAESGELASGLVGQGRLAEPENIIEFIETLFGIDEALKNKRVLITAGPTQEAIDPVRFISNHSSGKMGYAIAKAFRNAGARVNLVSGPVNLKAPINIDLTHVKSAKEMFEATKSLFGGADIIIYVAAVADYAAKNVSDIKIKKKEGDLSIPLERTPDIAGTLGKLKKSHQIAVGFALETNDALENATQKLDKKNFDFIVLNSLQDKGAGFRYDTNKIKVVHKGGLLKEFELKSKDDVALDILNEVKEVLKNRPI</sequence>
<comment type="caution">
    <text evidence="3">Lacks conserved residue(s) required for the propagation of feature annotation.</text>
</comment>
<evidence type="ECO:0000256" key="4">
    <source>
        <dbReference type="RuleBase" id="RU364078"/>
    </source>
</evidence>
<keyword evidence="2 3" id="KW-0456">Lyase</keyword>
<evidence type="ECO:0000259" key="5">
    <source>
        <dbReference type="Pfam" id="PF02441"/>
    </source>
</evidence>
<keyword evidence="3" id="KW-0460">Magnesium</keyword>
<accession>A0A2Z4G7M8</accession>